<dbReference type="Proteomes" id="UP000515151">
    <property type="component" value="Chromosome 2"/>
</dbReference>
<feature type="region of interest" description="Disordered" evidence="10">
    <location>
        <begin position="47"/>
        <end position="83"/>
    </location>
</feature>
<keyword evidence="7" id="KW-0539">Nucleus</keyword>
<comment type="similarity">
    <text evidence="2">Belongs to the acetyltransferase family. ECO subfamily.</text>
</comment>
<name>A0A6P8CJY4_PUNGR</name>
<proteinExistence type="inferred from homology"/>
<dbReference type="GO" id="GO:0007064">
    <property type="term" value="P:mitotic sister chromatid cohesion"/>
    <property type="evidence" value="ECO:0007669"/>
    <property type="project" value="TreeGrafter"/>
</dbReference>
<evidence type="ECO:0000256" key="4">
    <source>
        <dbReference type="ARBA" id="ARBA00022723"/>
    </source>
</evidence>
<dbReference type="GO" id="GO:0005634">
    <property type="term" value="C:nucleus"/>
    <property type="evidence" value="ECO:0007669"/>
    <property type="project" value="UniProtKB-SubCell"/>
</dbReference>
<dbReference type="InterPro" id="IPR028005">
    <property type="entry name" value="AcTrfase_ESCO_Znf_dom"/>
</dbReference>
<dbReference type="RefSeq" id="XP_031383605.1">
    <property type="nucleotide sequence ID" value="XM_031527745.1"/>
</dbReference>
<feature type="domain" description="N-acetyltransferase ESCO zinc-finger" evidence="11">
    <location>
        <begin position="96"/>
        <end position="135"/>
    </location>
</feature>
<protein>
    <submittedName>
        <fullName evidence="14">Protein CHROMOSOME TRANSMISSION FIDELITY 7</fullName>
    </submittedName>
</protein>
<evidence type="ECO:0000259" key="12">
    <source>
        <dbReference type="Pfam" id="PF13880"/>
    </source>
</evidence>
<dbReference type="OrthoDB" id="428854at2759"/>
<keyword evidence="13" id="KW-1185">Reference proteome</keyword>
<evidence type="ECO:0000256" key="3">
    <source>
        <dbReference type="ARBA" id="ARBA00022679"/>
    </source>
</evidence>
<dbReference type="CDD" id="cd04301">
    <property type="entry name" value="NAT_SF"/>
    <property type="match status" value="1"/>
</dbReference>
<keyword evidence="3" id="KW-0808">Transferase</keyword>
<keyword evidence="5" id="KW-0863">Zinc-finger</keyword>
<keyword evidence="9" id="KW-0012">Acyltransferase</keyword>
<dbReference type="AlphaFoldDB" id="A0A6P8CJY4"/>
<dbReference type="Pfam" id="PF13878">
    <property type="entry name" value="zf-C2H2_3"/>
    <property type="match status" value="1"/>
</dbReference>
<evidence type="ECO:0000256" key="2">
    <source>
        <dbReference type="ARBA" id="ARBA00005816"/>
    </source>
</evidence>
<organism evidence="13 14">
    <name type="scientific">Punica granatum</name>
    <name type="common">Pomegranate</name>
    <dbReference type="NCBI Taxonomy" id="22663"/>
    <lineage>
        <taxon>Eukaryota</taxon>
        <taxon>Viridiplantae</taxon>
        <taxon>Streptophyta</taxon>
        <taxon>Embryophyta</taxon>
        <taxon>Tracheophyta</taxon>
        <taxon>Spermatophyta</taxon>
        <taxon>Magnoliopsida</taxon>
        <taxon>eudicotyledons</taxon>
        <taxon>Gunneridae</taxon>
        <taxon>Pentapetalae</taxon>
        <taxon>rosids</taxon>
        <taxon>malvids</taxon>
        <taxon>Myrtales</taxon>
        <taxon>Lythraceae</taxon>
        <taxon>Punica</taxon>
    </lineage>
</organism>
<dbReference type="GO" id="GO:0000785">
    <property type="term" value="C:chromatin"/>
    <property type="evidence" value="ECO:0007669"/>
    <property type="project" value="TreeGrafter"/>
</dbReference>
<feature type="region of interest" description="Disordered" evidence="10">
    <location>
        <begin position="1"/>
        <end position="21"/>
    </location>
</feature>
<evidence type="ECO:0000313" key="14">
    <source>
        <dbReference type="RefSeq" id="XP_031383605.1"/>
    </source>
</evidence>
<keyword evidence="6" id="KW-0862">Zinc</keyword>
<dbReference type="PANTHER" id="PTHR45884">
    <property type="entry name" value="N-ACETYLTRANSFERASE ECO"/>
    <property type="match status" value="1"/>
</dbReference>
<dbReference type="Pfam" id="PF13880">
    <property type="entry name" value="Acetyltransf_13"/>
    <property type="match status" value="1"/>
</dbReference>
<keyword evidence="4" id="KW-0479">Metal-binding</keyword>
<dbReference type="GeneID" id="116197571"/>
<evidence type="ECO:0000313" key="13">
    <source>
        <dbReference type="Proteomes" id="UP000515151"/>
    </source>
</evidence>
<accession>A0A6P8CJY4</accession>
<keyword evidence="8" id="KW-0131">Cell cycle</keyword>
<dbReference type="PANTHER" id="PTHR45884:SF2">
    <property type="entry name" value="N-ACETYLTRANSFERASE ECO"/>
    <property type="match status" value="1"/>
</dbReference>
<reference evidence="14" key="2">
    <citation type="submission" date="2025-08" db="UniProtKB">
        <authorList>
            <consortium name="RefSeq"/>
        </authorList>
    </citation>
    <scope>IDENTIFICATION</scope>
    <source>
        <tissue evidence="14">Leaf</tissue>
    </source>
</reference>
<feature type="domain" description="N-acetyltransferase ESCO acetyl-transferase" evidence="12">
    <location>
        <begin position="287"/>
        <end position="354"/>
    </location>
</feature>
<evidence type="ECO:0000256" key="9">
    <source>
        <dbReference type="ARBA" id="ARBA00023315"/>
    </source>
</evidence>
<evidence type="ECO:0000256" key="1">
    <source>
        <dbReference type="ARBA" id="ARBA00004123"/>
    </source>
</evidence>
<evidence type="ECO:0000256" key="7">
    <source>
        <dbReference type="ARBA" id="ARBA00023242"/>
    </source>
</evidence>
<dbReference type="GO" id="GO:0061733">
    <property type="term" value="F:protein-lysine-acetyltransferase activity"/>
    <property type="evidence" value="ECO:0007669"/>
    <property type="project" value="TreeGrafter"/>
</dbReference>
<evidence type="ECO:0000259" key="11">
    <source>
        <dbReference type="Pfam" id="PF13878"/>
    </source>
</evidence>
<comment type="subcellular location">
    <subcellularLocation>
        <location evidence="1">Nucleus</location>
    </subcellularLocation>
</comment>
<evidence type="ECO:0000256" key="8">
    <source>
        <dbReference type="ARBA" id="ARBA00023306"/>
    </source>
</evidence>
<dbReference type="InterPro" id="IPR028009">
    <property type="entry name" value="ESCO_Acetyltransf_dom"/>
</dbReference>
<gene>
    <name evidence="14" type="primary">LOC116197571</name>
</gene>
<evidence type="ECO:0000256" key="10">
    <source>
        <dbReference type="SAM" id="MobiDB-lite"/>
    </source>
</evidence>
<evidence type="ECO:0000256" key="6">
    <source>
        <dbReference type="ARBA" id="ARBA00022833"/>
    </source>
</evidence>
<evidence type="ECO:0000256" key="5">
    <source>
        <dbReference type="ARBA" id="ARBA00022771"/>
    </source>
</evidence>
<sequence>MQPKISSFFKQPAAPPEVSEESGDALALWEKTQNVIVRTYKRRALKSNGATGDNKDTNNKALNQGSISDGKGTWAKPKPTIPGSAVNINKKRSYAQVHLELGQSDFLLRTCSACGIKYAPGDAEDEKSHVVFHKNYTHGVPFKGWINERLVHMPSIEVERIVLVSDNDPPAHRNKVQEVVKMMESELGCGWIYHKLCKVYLFISSQRIAGCLVAERIKEAFRVICDAETKRTEAKGPIIKEERGRLKSAGLQFGNIMFQREVVRKILRVVNKNEDVNGAIYCEEEAVPALCGIRAIWVSPSNRRKRIGTHLLDAVRKSFCTGIVLEHSQLAFSQPTSAGKALASSYMGCRPLLLYRAENSGFS</sequence>
<dbReference type="GO" id="GO:0008270">
    <property type="term" value="F:zinc ion binding"/>
    <property type="evidence" value="ECO:0007669"/>
    <property type="project" value="UniProtKB-KW"/>
</dbReference>
<reference evidence="13" key="1">
    <citation type="journal article" date="2020" name="Plant Biotechnol. J.">
        <title>The pomegranate (Punica granatum L.) draft genome dissects genetic divergence between soft- and hard-seeded cultivars.</title>
        <authorList>
            <person name="Luo X."/>
            <person name="Li H."/>
            <person name="Wu Z."/>
            <person name="Yao W."/>
            <person name="Zhao P."/>
            <person name="Cao D."/>
            <person name="Yu H."/>
            <person name="Li K."/>
            <person name="Poudel K."/>
            <person name="Zhao D."/>
            <person name="Zhang F."/>
            <person name="Xia X."/>
            <person name="Chen L."/>
            <person name="Wang Q."/>
            <person name="Jing D."/>
            <person name="Cao S."/>
        </authorList>
    </citation>
    <scope>NUCLEOTIDE SEQUENCE [LARGE SCALE GENOMIC DNA]</scope>
    <source>
        <strain evidence="13">cv. Tunisia</strain>
    </source>
</reference>